<evidence type="ECO:0000313" key="1">
    <source>
        <dbReference type="EMBL" id="PAK85853.1"/>
    </source>
</evidence>
<accession>A0AAE5KSG8</accession>
<evidence type="ECO:0000313" key="2">
    <source>
        <dbReference type="Proteomes" id="UP000216195"/>
    </source>
</evidence>
<dbReference type="Gene3D" id="3.30.70.1280">
    <property type="entry name" value="SP0830-like domains"/>
    <property type="match status" value="1"/>
</dbReference>
<evidence type="ECO:0008006" key="3">
    <source>
        <dbReference type="Google" id="ProtNLM"/>
    </source>
</evidence>
<gene>
    <name evidence="1" type="ORF">B8W87_04655</name>
</gene>
<dbReference type="AlphaFoldDB" id="A0AAE5KSG8"/>
<dbReference type="PANTHER" id="PTHR36439:SF1">
    <property type="entry name" value="DUF1697 DOMAIN-CONTAINING PROTEIN"/>
    <property type="match status" value="1"/>
</dbReference>
<proteinExistence type="predicted"/>
<dbReference type="PIRSF" id="PIRSF008502">
    <property type="entry name" value="UCP008502"/>
    <property type="match status" value="1"/>
</dbReference>
<organism evidence="1 2">
    <name type="scientific">Rothia dentocariosa</name>
    <dbReference type="NCBI Taxonomy" id="2047"/>
    <lineage>
        <taxon>Bacteria</taxon>
        <taxon>Bacillati</taxon>
        <taxon>Actinomycetota</taxon>
        <taxon>Actinomycetes</taxon>
        <taxon>Micrococcales</taxon>
        <taxon>Micrococcaceae</taxon>
        <taxon>Rothia</taxon>
    </lineage>
</organism>
<reference evidence="1 2" key="1">
    <citation type="submission" date="2017-04" db="EMBL/GenBank/DDBJ databases">
        <title>Kefir bacterial isolates.</title>
        <authorList>
            <person name="Kim Y."/>
            <person name="Blasche S."/>
            <person name="Patil K.R."/>
        </authorList>
    </citation>
    <scope>NUCLEOTIDE SEQUENCE [LARGE SCALE GENOMIC DNA]</scope>
    <source>
        <strain evidence="1 2">OG2-1</strain>
    </source>
</reference>
<dbReference type="SUPFAM" id="SSF160379">
    <property type="entry name" value="SP0830-like"/>
    <property type="match status" value="1"/>
</dbReference>
<dbReference type="Pfam" id="PF08002">
    <property type="entry name" value="DUF1697"/>
    <property type="match status" value="1"/>
</dbReference>
<dbReference type="EMBL" id="NCWU01000004">
    <property type="protein sequence ID" value="PAK85853.1"/>
    <property type="molecule type" value="Genomic_DNA"/>
</dbReference>
<comment type="caution">
    <text evidence="1">The sequence shown here is derived from an EMBL/GenBank/DDBJ whole genome shotgun (WGS) entry which is preliminary data.</text>
</comment>
<name>A0AAE5KSG8_9MICC</name>
<sequence length="178" mass="20439">MQYILLLRSVNLGKLRKVSMPELKKRLAALGYENVTSYINSGNLLFVSSRDKTTVAQEITELLAEHYDFEIPFSLLTADEYREDAHNLPEWWNEDIPRLDALFFTTDADRDALAAELEMLEVPDEVLHIGTCAVYFGNYSTPDYKKTQYGKFMSKKAFANQLTLRNAKTCNKILDLLD</sequence>
<dbReference type="Gene3D" id="3.30.70.1260">
    <property type="entry name" value="bacterial protein sp0830 like"/>
    <property type="match status" value="1"/>
</dbReference>
<dbReference type="PANTHER" id="PTHR36439">
    <property type="entry name" value="BLL4334 PROTEIN"/>
    <property type="match status" value="1"/>
</dbReference>
<dbReference type="InterPro" id="IPR012545">
    <property type="entry name" value="DUF1697"/>
</dbReference>
<dbReference type="RefSeq" id="WP_095343357.1">
    <property type="nucleotide sequence ID" value="NZ_NCWU01000004.1"/>
</dbReference>
<protein>
    <recommendedName>
        <fullName evidence="3">DUF1697 domain-containing protein</fullName>
    </recommendedName>
</protein>
<dbReference type="Proteomes" id="UP000216195">
    <property type="component" value="Unassembled WGS sequence"/>
</dbReference>